<reference evidence="3" key="2">
    <citation type="submission" date="2025-08" db="UniProtKB">
        <authorList>
            <consortium name="RefSeq"/>
        </authorList>
    </citation>
    <scope>IDENTIFICATION</scope>
</reference>
<dbReference type="InterPro" id="IPR041577">
    <property type="entry name" value="RT_RNaseH_2"/>
</dbReference>
<dbReference type="PANTHER" id="PTHR34072">
    <property type="entry name" value="ENZYMATIC POLYPROTEIN-RELATED"/>
    <property type="match status" value="1"/>
</dbReference>
<gene>
    <name evidence="3" type="primary">LOC107955832</name>
</gene>
<protein>
    <recommendedName>
        <fullName evidence="1">Reverse transcriptase/retrotransposon-derived protein RNase H-like domain-containing protein</fullName>
    </recommendedName>
</protein>
<dbReference type="PANTHER" id="PTHR34072:SF52">
    <property type="entry name" value="RIBONUCLEASE H"/>
    <property type="match status" value="1"/>
</dbReference>
<accession>A0A1U8P7B4</accession>
<dbReference type="InterPro" id="IPR043502">
    <property type="entry name" value="DNA/RNA_pol_sf"/>
</dbReference>
<evidence type="ECO:0000313" key="2">
    <source>
        <dbReference type="Proteomes" id="UP000818029"/>
    </source>
</evidence>
<proteinExistence type="predicted"/>
<dbReference type="GeneID" id="107955832"/>
<feature type="domain" description="Reverse transcriptase/retrotransposon-derived protein RNase H-like" evidence="1">
    <location>
        <begin position="129"/>
        <end position="170"/>
    </location>
</feature>
<name>A0A1U8P7B4_GOSHI</name>
<reference evidence="2" key="1">
    <citation type="journal article" date="2020" name="Nat. Genet.">
        <title>Genomic diversifications of five Gossypium allopolyploid species and their impact on cotton improvement.</title>
        <authorList>
            <person name="Chen Z.J."/>
            <person name="Sreedasyam A."/>
            <person name="Ando A."/>
            <person name="Song Q."/>
            <person name="De Santiago L.M."/>
            <person name="Hulse-Kemp A.M."/>
            <person name="Ding M."/>
            <person name="Ye W."/>
            <person name="Kirkbride R.C."/>
            <person name="Jenkins J."/>
            <person name="Plott C."/>
            <person name="Lovell J."/>
            <person name="Lin Y.M."/>
            <person name="Vaughn R."/>
            <person name="Liu B."/>
            <person name="Simpson S."/>
            <person name="Scheffler B.E."/>
            <person name="Wen L."/>
            <person name="Saski C.A."/>
            <person name="Grover C.E."/>
            <person name="Hu G."/>
            <person name="Conover J.L."/>
            <person name="Carlson J.W."/>
            <person name="Shu S."/>
            <person name="Boston L.B."/>
            <person name="Williams M."/>
            <person name="Peterson D.G."/>
            <person name="McGee K."/>
            <person name="Jones D.C."/>
            <person name="Wendel J.F."/>
            <person name="Stelly D.M."/>
            <person name="Grimwood J."/>
            <person name="Schmutz J."/>
        </authorList>
    </citation>
    <scope>NUCLEOTIDE SEQUENCE [LARGE SCALE GENOMIC DNA]</scope>
    <source>
        <strain evidence="2">cv. TM-1</strain>
    </source>
</reference>
<dbReference type="Pfam" id="PF17919">
    <property type="entry name" value="RT_RNaseH_2"/>
    <property type="match status" value="1"/>
</dbReference>
<dbReference type="KEGG" id="ghi:107955832"/>
<keyword evidence="2" id="KW-1185">Reference proteome</keyword>
<dbReference type="SUPFAM" id="SSF56672">
    <property type="entry name" value="DNA/RNA polymerases"/>
    <property type="match status" value="1"/>
</dbReference>
<dbReference type="PaxDb" id="3635-A0A1U8P7B4"/>
<evidence type="ECO:0000259" key="1">
    <source>
        <dbReference type="Pfam" id="PF17919"/>
    </source>
</evidence>
<dbReference type="RefSeq" id="XP_016747112.1">
    <property type="nucleotide sequence ID" value="XM_016891623.1"/>
</dbReference>
<evidence type="ECO:0000313" key="3">
    <source>
        <dbReference type="RefSeq" id="XP_016747112.1"/>
    </source>
</evidence>
<sequence length="308" mass="35462">MTVVDYEREFSRLGHYASEFILTEADSCKRFLRGLRDEIKPGKELEQLVQVLYQRDSENSEVARGQVFDQIKVKEVGKSRLQFLPIISSKTVQKEKILYQQHLRDRCLLLEVEVRAEVVLYLEAEVHEEACQRSFETLKQMLTEAPVLTLPESGKDFVVYSNASLNGLGCKRWIELLKDYDCVIDYHPGKANVVADALSRRAAVELRTMFARLSINDDGSLLAKLMVKPVMFDQIRTAQMEDDKLLKKRGIVRNGEVENFNIDEHDCLRFQNQLCILVASKLKGLILQETHYSVFVLHPGGTKMHWNL</sequence>
<dbReference type="AlphaFoldDB" id="A0A1U8P7B4"/>
<dbReference type="Proteomes" id="UP000818029">
    <property type="component" value="Chromosome A07"/>
</dbReference>
<organism evidence="2 3">
    <name type="scientific">Gossypium hirsutum</name>
    <name type="common">Upland cotton</name>
    <name type="synonym">Gossypium mexicanum</name>
    <dbReference type="NCBI Taxonomy" id="3635"/>
    <lineage>
        <taxon>Eukaryota</taxon>
        <taxon>Viridiplantae</taxon>
        <taxon>Streptophyta</taxon>
        <taxon>Embryophyta</taxon>
        <taxon>Tracheophyta</taxon>
        <taxon>Spermatophyta</taxon>
        <taxon>Magnoliopsida</taxon>
        <taxon>eudicotyledons</taxon>
        <taxon>Gunneridae</taxon>
        <taxon>Pentapetalae</taxon>
        <taxon>rosids</taxon>
        <taxon>malvids</taxon>
        <taxon>Malvales</taxon>
        <taxon>Malvaceae</taxon>
        <taxon>Malvoideae</taxon>
        <taxon>Gossypium</taxon>
    </lineage>
</organism>